<organism evidence="1 2">
    <name type="scientific">Zalaria obscura</name>
    <dbReference type="NCBI Taxonomy" id="2024903"/>
    <lineage>
        <taxon>Eukaryota</taxon>
        <taxon>Fungi</taxon>
        <taxon>Dikarya</taxon>
        <taxon>Ascomycota</taxon>
        <taxon>Pezizomycotina</taxon>
        <taxon>Dothideomycetes</taxon>
        <taxon>Dothideomycetidae</taxon>
        <taxon>Dothideales</taxon>
        <taxon>Zalariaceae</taxon>
        <taxon>Zalaria</taxon>
    </lineage>
</organism>
<keyword evidence="2" id="KW-1185">Reference proteome</keyword>
<dbReference type="EMBL" id="JAMKPW020000044">
    <property type="protein sequence ID" value="KAK8192577.1"/>
    <property type="molecule type" value="Genomic_DNA"/>
</dbReference>
<name>A0ACC3S402_9PEZI</name>
<reference evidence="1" key="1">
    <citation type="submission" date="2024-02" db="EMBL/GenBank/DDBJ databases">
        <title>Metagenome Assembled Genome of Zalaria obscura JY119.</title>
        <authorList>
            <person name="Vighnesh L."/>
            <person name="Jagadeeshwari U."/>
            <person name="Venkata Ramana C."/>
            <person name="Sasikala C."/>
        </authorList>
    </citation>
    <scope>NUCLEOTIDE SEQUENCE</scope>
    <source>
        <strain evidence="1">JY119</strain>
    </source>
</reference>
<sequence length="537" mass="59900">MPGSEAEAYSAGTAARPHAKNCWADGVVGPKTGGWVYKLWKNLYGQLLDERKVLMEQNAVQTPQVIAPARDGVGVSPKEQLLKQFTEGGGGEGGLFKQLAGNPFFTAGFGLAGLGAAIRLGQTGLRRGAELLRHRMLVDLEITRHDESYQWVLNWMTRQYQSQLNTSSSSASASQSRMESLIRRFTPGLHHLQIKTSSIKAANGATSTHFNLVPGHGRHMLRYKNAFIAVSRERTGKSFDHQGQPFETITLTTLYAHRHIFEDIFAESHALSRQSVEGKTVVYTLRNMQWQPMGDPKRKRPFESVVLEQGLKEKILGDVQEFLDARTWYLDRGIPYRRGYMLFGPPGTGKTSFVQALAGKLDFNIAMLSLSQRGLTDDLLNQLLLNLPPRTFVLLEDADAAFSNRRQVDEDGYSGATVTFSGLLNALDGVASAEERVVFMTTNHIERLDEALIRPGRVDMTIRLGEATEWQIAEMWNRFYAHHDLDGSKKERFMARAREFGLPDTVSTAALQGLFLYNKDDAEGAIDMVEHLAPKQV</sequence>
<evidence type="ECO:0000313" key="2">
    <source>
        <dbReference type="Proteomes" id="UP001320706"/>
    </source>
</evidence>
<comment type="caution">
    <text evidence="1">The sequence shown here is derived from an EMBL/GenBank/DDBJ whole genome shotgun (WGS) entry which is preliminary data.</text>
</comment>
<dbReference type="Proteomes" id="UP001320706">
    <property type="component" value="Unassembled WGS sequence"/>
</dbReference>
<evidence type="ECO:0000313" key="1">
    <source>
        <dbReference type="EMBL" id="KAK8192577.1"/>
    </source>
</evidence>
<protein>
    <submittedName>
        <fullName evidence="1">Complex III assembly protein translocase and chaperone</fullName>
    </submittedName>
</protein>
<gene>
    <name evidence="1" type="primary">BCS1</name>
    <name evidence="1" type="ORF">M8818_007747</name>
</gene>
<proteinExistence type="predicted"/>
<accession>A0ACC3S402</accession>